<name>A0A671TL51_SPAAU</name>
<evidence type="ECO:0008006" key="4">
    <source>
        <dbReference type="Google" id="ProtNLM"/>
    </source>
</evidence>
<evidence type="ECO:0000313" key="2">
    <source>
        <dbReference type="Ensembl" id="ENSSAUP00010002743.1"/>
    </source>
</evidence>
<keyword evidence="3" id="KW-1185">Reference proteome</keyword>
<proteinExistence type="predicted"/>
<evidence type="ECO:0000313" key="3">
    <source>
        <dbReference type="Proteomes" id="UP000472265"/>
    </source>
</evidence>
<dbReference type="InParanoid" id="A0A671TL51"/>
<dbReference type="Ensembl" id="ENSSAUT00010002904.1">
    <property type="protein sequence ID" value="ENSSAUP00010002743.1"/>
    <property type="gene ID" value="ENSSAUG00010001360.1"/>
</dbReference>
<reference evidence="2" key="1">
    <citation type="submission" date="2021-04" db="EMBL/GenBank/DDBJ databases">
        <authorList>
            <consortium name="Wellcome Sanger Institute Data Sharing"/>
        </authorList>
    </citation>
    <scope>NUCLEOTIDE SEQUENCE [LARGE SCALE GENOMIC DNA]</scope>
</reference>
<protein>
    <recommendedName>
        <fullName evidence="4">Ig-like domain-containing protein</fullName>
    </recommendedName>
</protein>
<dbReference type="Gene3D" id="2.60.40.10">
    <property type="entry name" value="Immunoglobulins"/>
    <property type="match status" value="1"/>
</dbReference>
<dbReference type="Proteomes" id="UP000472265">
    <property type="component" value="Chromosome 10"/>
</dbReference>
<dbReference type="AlphaFoldDB" id="A0A671TL51"/>
<feature type="region of interest" description="Disordered" evidence="1">
    <location>
        <begin position="199"/>
        <end position="237"/>
    </location>
</feature>
<reference evidence="2" key="3">
    <citation type="submission" date="2025-09" db="UniProtKB">
        <authorList>
            <consortium name="Ensembl"/>
        </authorList>
    </citation>
    <scope>IDENTIFICATION</scope>
</reference>
<evidence type="ECO:0000256" key="1">
    <source>
        <dbReference type="SAM" id="MobiDB-lite"/>
    </source>
</evidence>
<accession>A0A671TL51</accession>
<reference evidence="2" key="2">
    <citation type="submission" date="2025-08" db="UniProtKB">
        <authorList>
            <consortium name="Ensembl"/>
        </authorList>
    </citation>
    <scope>IDENTIFICATION</scope>
</reference>
<dbReference type="GeneTree" id="ENSGT01120000272156"/>
<sequence>MVPHPLDYRFEQLPGSSSGTEQDSYIVHGRTHTAGYRCRAGRGDPVNYSEYSNSGYIWSSDIHSSASLTVSPDRAQHFNSDSVSLSCEGNSAEWRVMRSSSEERYPLDCTIWGTMNGSTCNINTDRTSDAVYWCESGSGEFSNAVNITVQDTCFRRPMRSESSNMDHVVNMNEAQCSEYSSLPHVAGGSQDVTYSSIQLKSVGKKGKQQTPEERPVYSDVRTSAADSNLLCPSHQPQ</sequence>
<organism evidence="2 3">
    <name type="scientific">Sparus aurata</name>
    <name type="common">Gilthead sea bream</name>
    <dbReference type="NCBI Taxonomy" id="8175"/>
    <lineage>
        <taxon>Eukaryota</taxon>
        <taxon>Metazoa</taxon>
        <taxon>Chordata</taxon>
        <taxon>Craniata</taxon>
        <taxon>Vertebrata</taxon>
        <taxon>Euteleostomi</taxon>
        <taxon>Actinopterygii</taxon>
        <taxon>Neopterygii</taxon>
        <taxon>Teleostei</taxon>
        <taxon>Neoteleostei</taxon>
        <taxon>Acanthomorphata</taxon>
        <taxon>Eupercaria</taxon>
        <taxon>Spariformes</taxon>
        <taxon>Sparidae</taxon>
        <taxon>Sparus</taxon>
    </lineage>
</organism>
<dbReference type="InterPro" id="IPR013783">
    <property type="entry name" value="Ig-like_fold"/>
</dbReference>